<dbReference type="Proteomes" id="UP001198163">
    <property type="component" value="Unassembled WGS sequence"/>
</dbReference>
<feature type="domain" description="Transposase zinc-binding" evidence="2">
    <location>
        <begin position="21"/>
        <end position="95"/>
    </location>
</feature>
<organism evidence="3 4">
    <name type="scientific">Teretinema zuelzerae</name>
    <dbReference type="NCBI Taxonomy" id="156"/>
    <lineage>
        <taxon>Bacteria</taxon>
        <taxon>Pseudomonadati</taxon>
        <taxon>Spirochaetota</taxon>
        <taxon>Spirochaetia</taxon>
        <taxon>Spirochaetales</taxon>
        <taxon>Treponemataceae</taxon>
        <taxon>Teretinema</taxon>
    </lineage>
</organism>
<accession>A0AAE3EJL5</accession>
<evidence type="ECO:0000313" key="3">
    <source>
        <dbReference type="EMBL" id="MCD1655929.1"/>
    </source>
</evidence>
<dbReference type="GO" id="GO:0006313">
    <property type="term" value="P:DNA transposition"/>
    <property type="evidence" value="ECO:0007669"/>
    <property type="project" value="InterPro"/>
</dbReference>
<dbReference type="PANTHER" id="PTHR37023">
    <property type="entry name" value="TRANSPOSASE"/>
    <property type="match status" value="1"/>
</dbReference>
<sequence>MNKSILAEITQVMNSPLFFASTEQRKAVENMHTCRTAARGGRIVQCPNCYTRTVVYNPCNTRECPTCSNRNKVLWQKKVSKKLLPVSHYHLVFSMPAAFTTTWLRNKKKVAEILFKSASKVIAELRATTGLLCGSALDFQSHGRGMSYKPHIHCILSDGGINQNGKWERLRTLRYTEMANRFHEIAYQELLKQIHIESLPNTKDIKDNEWRIYPEYHRDTGKSIAGYLGHTSCGAVINLKQTFDINENTIGFSETHNGKQIETVLGKKVFVERYLNHIPPAGLVTIRYYGLYSNQHTDELKAIRKEFETVLETEEESVIDLCLNCQNRMYTVVLFPANTDPEDIEQLCSHGPPRLLGSHAYN</sequence>
<evidence type="ECO:0000313" key="4">
    <source>
        <dbReference type="Proteomes" id="UP001198163"/>
    </source>
</evidence>
<dbReference type="Pfam" id="PF14319">
    <property type="entry name" value="Zn_Tnp_IS91"/>
    <property type="match status" value="1"/>
</dbReference>
<keyword evidence="4" id="KW-1185">Reference proteome</keyword>
<proteinExistence type="predicted"/>
<dbReference type="InterPro" id="IPR007069">
    <property type="entry name" value="Transposase_32"/>
</dbReference>
<name>A0AAE3EJL5_9SPIR</name>
<gene>
    <name evidence="3" type="ORF">K7J14_14615</name>
</gene>
<protein>
    <submittedName>
        <fullName evidence="3">Transposase zinc-binding domain-containing protein</fullName>
    </submittedName>
</protein>
<evidence type="ECO:0000259" key="2">
    <source>
        <dbReference type="Pfam" id="PF14319"/>
    </source>
</evidence>
<dbReference type="Pfam" id="PF04986">
    <property type="entry name" value="Y2_Tnp"/>
    <property type="match status" value="1"/>
</dbReference>
<dbReference type="GO" id="GO:0004803">
    <property type="term" value="F:transposase activity"/>
    <property type="evidence" value="ECO:0007669"/>
    <property type="project" value="InterPro"/>
</dbReference>
<dbReference type="EMBL" id="JAINWA010000003">
    <property type="protein sequence ID" value="MCD1655929.1"/>
    <property type="molecule type" value="Genomic_DNA"/>
</dbReference>
<feature type="domain" description="Transposase IS801/IS1294" evidence="1">
    <location>
        <begin position="140"/>
        <end position="295"/>
    </location>
</feature>
<reference evidence="3" key="1">
    <citation type="submission" date="2021-08" db="EMBL/GenBank/DDBJ databases">
        <title>Comparative analyses of Brucepasteria parasyntrophica and Teretinema zuelzerae.</title>
        <authorList>
            <person name="Song Y."/>
            <person name="Brune A."/>
        </authorList>
    </citation>
    <scope>NUCLEOTIDE SEQUENCE</scope>
    <source>
        <strain evidence="3">DSM 1903</strain>
    </source>
</reference>
<dbReference type="GO" id="GO:0003677">
    <property type="term" value="F:DNA binding"/>
    <property type="evidence" value="ECO:0007669"/>
    <property type="project" value="InterPro"/>
</dbReference>
<evidence type="ECO:0000259" key="1">
    <source>
        <dbReference type="Pfam" id="PF04986"/>
    </source>
</evidence>
<comment type="caution">
    <text evidence="3">The sequence shown here is derived from an EMBL/GenBank/DDBJ whole genome shotgun (WGS) entry which is preliminary data.</text>
</comment>
<dbReference type="AlphaFoldDB" id="A0AAE3EJL5"/>
<dbReference type="PANTHER" id="PTHR37023:SF1">
    <property type="entry name" value="ISSOD25 TRANSPOSASE TNPA_ISSOD25"/>
    <property type="match status" value="1"/>
</dbReference>
<dbReference type="InterPro" id="IPR026889">
    <property type="entry name" value="Zn_Tnp"/>
</dbReference>
<dbReference type="RefSeq" id="WP_230758032.1">
    <property type="nucleotide sequence ID" value="NZ_JAINWA010000003.1"/>
</dbReference>